<organism evidence="3 4">
    <name type="scientific">Cladobotryum mycophilum</name>
    <dbReference type="NCBI Taxonomy" id="491253"/>
    <lineage>
        <taxon>Eukaryota</taxon>
        <taxon>Fungi</taxon>
        <taxon>Dikarya</taxon>
        <taxon>Ascomycota</taxon>
        <taxon>Pezizomycotina</taxon>
        <taxon>Sordariomycetes</taxon>
        <taxon>Hypocreomycetidae</taxon>
        <taxon>Hypocreales</taxon>
        <taxon>Hypocreaceae</taxon>
        <taxon>Cladobotryum</taxon>
    </lineage>
</organism>
<proteinExistence type="predicted"/>
<sequence>MTDRSPQSNDEQEHQSELPSPAPPNAPNQPEDDGHAADDALRQPEEDGKSSGGLASKSGQASEGEGNEDGEDGDVEEDESEGDDEESEEEDEEDEDDDEEDDEPQLKSTRLTQHLGAVYRNGDATSASLVAGDKMIIGTHNGNIHVIQLPTFTPLRVYHAHSASVTTISISPYPPLLPSDKAEVLQRTPTAPVTRPASRQSEMSTMTTSKRLRETALVPRIPSNDIYIATSSMDGNVCVQSLIDMKDVQLRNFARPVQAVALSPEYKTDRTYLSGGLAGQLILTVGGGPGRSTSTTVDTAAAVATGWLASIGLKDNGGKDTVLHSGEGTINAIKWSLTGKYVVWLNEHGIKIMRSKLHLDSTDTEDAWKRIGHIDRPQTKQWETMASVWKGRVEWIDEKSVEIDDMEQSVHEGGVSPATEKLKEQSTLAKKNIERLLVGWGGTMWIIHVHPGGVGSGSNVGEKTIGRAEIIKILHTDCIISGISLYTQTQLLVLAFCSPEDEDNAEEEEEVQSSNRRGTPKKNKGKASTPSAPSEPSGTSRRRLNNRPPELRIIDLKSQVEVDKHVLAITRFERLSAADYQMGLLPARNAASVVASSKGALEALAGIGSEMWNVAINPKVLFSSGASIISRDNSEDGTSSSKPGSTADTIRAARARAAIQTVHPILSKPGAKIFIHSAYDCVVGTKRDLSDHLTWLLEREQYQQAWELLDENPEIFTTTIENPLESAPITPSRHPAGALVDDFFDDESVADPTQKNPNSSVEKEKRRIGELWIRELIDAGDWITAGKTCGKVLTTPDRWEKWVWTFAGSKKFDEITKYIPSKPMQPPLPTTIYEVVLGHYIQTDKPRFRELLEEWSTDLFDIQAITTALENQLKFRDVRENSIEDGEKGRDWRIVMESLAKLHEAGGRQRDALKCYIKLQDADSAFRLIGDSHLADAVVDDIPGFISLRVPSGGLNQMTEQQLVAATSEAITLLVDEAQHGLVRPEVVVEQLQEKDFTNIYFST</sequence>
<feature type="compositionally biased region" description="Low complexity" evidence="1">
    <location>
        <begin position="52"/>
        <end position="64"/>
    </location>
</feature>
<dbReference type="PANTHER" id="PTHR12616:SF1">
    <property type="entry name" value="VACUOLAR PROTEIN SORTING-ASSOCIATED PROTEIN 41 HOMOLOG"/>
    <property type="match status" value="1"/>
</dbReference>
<feature type="region of interest" description="Disordered" evidence="1">
    <location>
        <begin position="504"/>
        <end position="550"/>
    </location>
</feature>
<feature type="region of interest" description="Disordered" evidence="1">
    <location>
        <begin position="1"/>
        <end position="114"/>
    </location>
</feature>
<evidence type="ECO:0000313" key="4">
    <source>
        <dbReference type="Proteomes" id="UP001338125"/>
    </source>
</evidence>
<comment type="caution">
    <text evidence="3">The sequence shown here is derived from an EMBL/GenBank/DDBJ whole genome shotgun (WGS) entry which is preliminary data.</text>
</comment>
<feature type="compositionally biased region" description="Polar residues" evidence="1">
    <location>
        <begin position="187"/>
        <end position="209"/>
    </location>
</feature>
<dbReference type="InterPro" id="IPR015943">
    <property type="entry name" value="WD40/YVTN_repeat-like_dom_sf"/>
</dbReference>
<keyword evidence="4" id="KW-1185">Reference proteome</keyword>
<accession>A0ABR0SV00</accession>
<dbReference type="Gene3D" id="2.130.10.10">
    <property type="entry name" value="YVTN repeat-like/Quinoprotein amine dehydrogenase"/>
    <property type="match status" value="1"/>
</dbReference>
<dbReference type="PANTHER" id="PTHR12616">
    <property type="entry name" value="VACUOLAR PROTEIN SORTING VPS41"/>
    <property type="match status" value="1"/>
</dbReference>
<gene>
    <name evidence="3" type="ORF">PT974_03984</name>
</gene>
<dbReference type="InterPro" id="IPR057780">
    <property type="entry name" value="Beta-prop_Vps41"/>
</dbReference>
<dbReference type="SUPFAM" id="SSF50978">
    <property type="entry name" value="WD40 repeat-like"/>
    <property type="match status" value="1"/>
</dbReference>
<feature type="region of interest" description="Disordered" evidence="1">
    <location>
        <begin position="184"/>
        <end position="210"/>
    </location>
</feature>
<evidence type="ECO:0000256" key="1">
    <source>
        <dbReference type="SAM" id="MobiDB-lite"/>
    </source>
</evidence>
<dbReference type="EMBL" id="JAVFKD010000004">
    <property type="protein sequence ID" value="KAK5995571.1"/>
    <property type="molecule type" value="Genomic_DNA"/>
</dbReference>
<dbReference type="InterPro" id="IPR036322">
    <property type="entry name" value="WD40_repeat_dom_sf"/>
</dbReference>
<reference evidence="3 4" key="1">
    <citation type="submission" date="2024-01" db="EMBL/GenBank/DDBJ databases">
        <title>Complete genome of Cladobotryum mycophilum ATHUM6906.</title>
        <authorList>
            <person name="Christinaki A.C."/>
            <person name="Myridakis A.I."/>
            <person name="Kouvelis V.N."/>
        </authorList>
    </citation>
    <scope>NUCLEOTIDE SEQUENCE [LARGE SCALE GENOMIC DNA]</scope>
    <source>
        <strain evidence="3 4">ATHUM6906</strain>
    </source>
</reference>
<protein>
    <submittedName>
        <fullName evidence="3">S53-like protein</fullName>
    </submittedName>
</protein>
<evidence type="ECO:0000313" key="3">
    <source>
        <dbReference type="EMBL" id="KAK5995571.1"/>
    </source>
</evidence>
<dbReference type="Proteomes" id="UP001338125">
    <property type="component" value="Unassembled WGS sequence"/>
</dbReference>
<dbReference type="Pfam" id="PF23411">
    <property type="entry name" value="Beta-prop_Vps41"/>
    <property type="match status" value="1"/>
</dbReference>
<feature type="domain" description="Vps41 beta-propeller" evidence="2">
    <location>
        <begin position="213"/>
        <end position="298"/>
    </location>
</feature>
<evidence type="ECO:0000259" key="2">
    <source>
        <dbReference type="Pfam" id="PF23411"/>
    </source>
</evidence>
<dbReference type="Pfam" id="PF23556">
    <property type="entry name" value="TPR_Vps41"/>
    <property type="match status" value="1"/>
</dbReference>
<feature type="compositionally biased region" description="Acidic residues" evidence="1">
    <location>
        <begin position="65"/>
        <end position="103"/>
    </location>
</feature>
<feature type="compositionally biased region" description="Basic and acidic residues" evidence="1">
    <location>
        <begin position="32"/>
        <end position="49"/>
    </location>
</feature>
<feature type="compositionally biased region" description="Polar residues" evidence="1">
    <location>
        <begin position="526"/>
        <end position="539"/>
    </location>
</feature>
<dbReference type="InterPro" id="IPR045111">
    <property type="entry name" value="Vps41/Vps8"/>
</dbReference>
<name>A0ABR0SV00_9HYPO</name>